<dbReference type="AlphaFoldDB" id="A0A0C3J3G7"/>
<evidence type="ECO:0000313" key="1">
    <source>
        <dbReference type="EMBL" id="KIO03623.1"/>
    </source>
</evidence>
<sequence length="143" mass="15535">MFGLISVIQSCDDNNLRNASVDTHVGRLISGFFPLLSDSSSLLSVLHYIDWCCSSSSAVPPVPPSGCNTMTSRLYTNSERHWYTLLSDFCTVPLTERVRVPSAPASICATKSHRFRASWSGTNEARGYSIDSTVCMGCGVSLC</sequence>
<dbReference type="HOGENOM" id="CLU_1806997_0_0_1"/>
<dbReference type="EMBL" id="KN831975">
    <property type="protein sequence ID" value="KIO03623.1"/>
    <property type="molecule type" value="Genomic_DNA"/>
</dbReference>
<gene>
    <name evidence="1" type="ORF">M404DRAFT_611756</name>
</gene>
<keyword evidence="2" id="KW-1185">Reference proteome</keyword>
<accession>A0A0C3J3G7</accession>
<dbReference type="Proteomes" id="UP000054217">
    <property type="component" value="Unassembled WGS sequence"/>
</dbReference>
<dbReference type="InParanoid" id="A0A0C3J3G7"/>
<evidence type="ECO:0000313" key="2">
    <source>
        <dbReference type="Proteomes" id="UP000054217"/>
    </source>
</evidence>
<proteinExistence type="predicted"/>
<reference evidence="2" key="2">
    <citation type="submission" date="2015-01" db="EMBL/GenBank/DDBJ databases">
        <title>Evolutionary Origins and Diversification of the Mycorrhizal Mutualists.</title>
        <authorList>
            <consortium name="DOE Joint Genome Institute"/>
            <consortium name="Mycorrhizal Genomics Consortium"/>
            <person name="Kohler A."/>
            <person name="Kuo A."/>
            <person name="Nagy L.G."/>
            <person name="Floudas D."/>
            <person name="Copeland A."/>
            <person name="Barry K.W."/>
            <person name="Cichocki N."/>
            <person name="Veneault-Fourrey C."/>
            <person name="LaButti K."/>
            <person name="Lindquist E.A."/>
            <person name="Lipzen A."/>
            <person name="Lundell T."/>
            <person name="Morin E."/>
            <person name="Murat C."/>
            <person name="Riley R."/>
            <person name="Ohm R."/>
            <person name="Sun H."/>
            <person name="Tunlid A."/>
            <person name="Henrissat B."/>
            <person name="Grigoriev I.V."/>
            <person name="Hibbett D.S."/>
            <person name="Martin F."/>
        </authorList>
    </citation>
    <scope>NUCLEOTIDE SEQUENCE [LARGE SCALE GENOMIC DNA]</scope>
    <source>
        <strain evidence="2">Marx 270</strain>
    </source>
</reference>
<name>A0A0C3J3G7_PISTI</name>
<protein>
    <submittedName>
        <fullName evidence="1">Uncharacterized protein</fullName>
    </submittedName>
</protein>
<organism evidence="1 2">
    <name type="scientific">Pisolithus tinctorius Marx 270</name>
    <dbReference type="NCBI Taxonomy" id="870435"/>
    <lineage>
        <taxon>Eukaryota</taxon>
        <taxon>Fungi</taxon>
        <taxon>Dikarya</taxon>
        <taxon>Basidiomycota</taxon>
        <taxon>Agaricomycotina</taxon>
        <taxon>Agaricomycetes</taxon>
        <taxon>Agaricomycetidae</taxon>
        <taxon>Boletales</taxon>
        <taxon>Sclerodermatineae</taxon>
        <taxon>Pisolithaceae</taxon>
        <taxon>Pisolithus</taxon>
    </lineage>
</organism>
<reference evidence="1 2" key="1">
    <citation type="submission" date="2014-04" db="EMBL/GenBank/DDBJ databases">
        <authorList>
            <consortium name="DOE Joint Genome Institute"/>
            <person name="Kuo A."/>
            <person name="Kohler A."/>
            <person name="Costa M.D."/>
            <person name="Nagy L.G."/>
            <person name="Floudas D."/>
            <person name="Copeland A."/>
            <person name="Barry K.W."/>
            <person name="Cichocki N."/>
            <person name="Veneault-Fourrey C."/>
            <person name="LaButti K."/>
            <person name="Lindquist E.A."/>
            <person name="Lipzen A."/>
            <person name="Lundell T."/>
            <person name="Morin E."/>
            <person name="Murat C."/>
            <person name="Sun H."/>
            <person name="Tunlid A."/>
            <person name="Henrissat B."/>
            <person name="Grigoriev I.V."/>
            <person name="Hibbett D.S."/>
            <person name="Martin F."/>
            <person name="Nordberg H.P."/>
            <person name="Cantor M.N."/>
            <person name="Hua S.X."/>
        </authorList>
    </citation>
    <scope>NUCLEOTIDE SEQUENCE [LARGE SCALE GENOMIC DNA]</scope>
    <source>
        <strain evidence="1 2">Marx 270</strain>
    </source>
</reference>